<dbReference type="AlphaFoldDB" id="A0AAV7KSU8"/>
<proteinExistence type="predicted"/>
<dbReference type="Proteomes" id="UP001066276">
    <property type="component" value="Chromosome 12"/>
</dbReference>
<feature type="compositionally biased region" description="Basic and acidic residues" evidence="1">
    <location>
        <begin position="10"/>
        <end position="24"/>
    </location>
</feature>
<evidence type="ECO:0000313" key="3">
    <source>
        <dbReference type="Proteomes" id="UP001066276"/>
    </source>
</evidence>
<keyword evidence="3" id="KW-1185">Reference proteome</keyword>
<reference evidence="2" key="1">
    <citation type="journal article" date="2022" name="bioRxiv">
        <title>Sequencing and chromosome-scale assembly of the giantPleurodeles waltlgenome.</title>
        <authorList>
            <person name="Brown T."/>
            <person name="Elewa A."/>
            <person name="Iarovenko S."/>
            <person name="Subramanian E."/>
            <person name="Araus A.J."/>
            <person name="Petzold A."/>
            <person name="Susuki M."/>
            <person name="Suzuki K.-i.T."/>
            <person name="Hayashi T."/>
            <person name="Toyoda A."/>
            <person name="Oliveira C."/>
            <person name="Osipova E."/>
            <person name="Leigh N.D."/>
            <person name="Simon A."/>
            <person name="Yun M.H."/>
        </authorList>
    </citation>
    <scope>NUCLEOTIDE SEQUENCE</scope>
    <source>
        <strain evidence="2">20211129_DDA</strain>
        <tissue evidence="2">Liver</tissue>
    </source>
</reference>
<dbReference type="EMBL" id="JANPWB010000016">
    <property type="protein sequence ID" value="KAJ1081019.1"/>
    <property type="molecule type" value="Genomic_DNA"/>
</dbReference>
<gene>
    <name evidence="2" type="ORF">NDU88_001206</name>
</gene>
<feature type="region of interest" description="Disordered" evidence="1">
    <location>
        <begin position="1"/>
        <end position="37"/>
    </location>
</feature>
<organism evidence="2 3">
    <name type="scientific">Pleurodeles waltl</name>
    <name type="common">Iberian ribbed newt</name>
    <dbReference type="NCBI Taxonomy" id="8319"/>
    <lineage>
        <taxon>Eukaryota</taxon>
        <taxon>Metazoa</taxon>
        <taxon>Chordata</taxon>
        <taxon>Craniata</taxon>
        <taxon>Vertebrata</taxon>
        <taxon>Euteleostomi</taxon>
        <taxon>Amphibia</taxon>
        <taxon>Batrachia</taxon>
        <taxon>Caudata</taxon>
        <taxon>Salamandroidea</taxon>
        <taxon>Salamandridae</taxon>
        <taxon>Pleurodelinae</taxon>
        <taxon>Pleurodeles</taxon>
    </lineage>
</organism>
<sequence>MTETSGQLANRKDKWKRDCNKDRSTMSGCQGRGERVPNLSRGDVVLMKNRHPGGKFKTTFESGLWTVTRVKGTLVTVTRGNDIVTRNIYVSRHITEITRIVKGAEMIGVKREKTKNSGDQVPPLRTG</sequence>
<evidence type="ECO:0000256" key="1">
    <source>
        <dbReference type="SAM" id="MobiDB-lite"/>
    </source>
</evidence>
<protein>
    <submittedName>
        <fullName evidence="2">Uncharacterized protein</fullName>
    </submittedName>
</protein>
<comment type="caution">
    <text evidence="2">The sequence shown here is derived from an EMBL/GenBank/DDBJ whole genome shotgun (WGS) entry which is preliminary data.</text>
</comment>
<accession>A0AAV7KSU8</accession>
<name>A0AAV7KSU8_PLEWA</name>
<evidence type="ECO:0000313" key="2">
    <source>
        <dbReference type="EMBL" id="KAJ1081019.1"/>
    </source>
</evidence>